<keyword evidence="4" id="KW-1185">Reference proteome</keyword>
<feature type="compositionally biased region" description="Polar residues" evidence="1">
    <location>
        <begin position="534"/>
        <end position="549"/>
    </location>
</feature>
<feature type="region of interest" description="Disordered" evidence="1">
    <location>
        <begin position="429"/>
        <end position="478"/>
    </location>
</feature>
<protein>
    <submittedName>
        <fullName evidence="3">Uncharacterized protein</fullName>
    </submittedName>
</protein>
<feature type="compositionally biased region" description="Low complexity" evidence="1">
    <location>
        <begin position="62"/>
        <end position="78"/>
    </location>
</feature>
<dbReference type="HOGENOM" id="CLU_455079_0_0_1"/>
<feature type="compositionally biased region" description="Polar residues" evidence="1">
    <location>
        <begin position="313"/>
        <end position="326"/>
    </location>
</feature>
<feature type="region of interest" description="Disordered" evidence="1">
    <location>
        <begin position="580"/>
        <end position="600"/>
    </location>
</feature>
<name>A0A0C3QLW0_9AGAM</name>
<feature type="region of interest" description="Disordered" evidence="1">
    <location>
        <begin position="58"/>
        <end position="171"/>
    </location>
</feature>
<evidence type="ECO:0000313" key="3">
    <source>
        <dbReference type="EMBL" id="KIO27709.1"/>
    </source>
</evidence>
<feature type="compositionally biased region" description="Gly residues" evidence="1">
    <location>
        <begin position="358"/>
        <end position="395"/>
    </location>
</feature>
<evidence type="ECO:0000313" key="4">
    <source>
        <dbReference type="Proteomes" id="UP000054248"/>
    </source>
</evidence>
<keyword evidence="2" id="KW-1133">Transmembrane helix</keyword>
<feature type="compositionally biased region" description="Polar residues" evidence="1">
    <location>
        <begin position="79"/>
        <end position="99"/>
    </location>
</feature>
<dbReference type="AlphaFoldDB" id="A0A0C3QLW0"/>
<sequence length="600" mass="59599">MYRHRCCLFPLEPLTGTVTQPNFETVLAESASEAEATTDGSQVFQPFVFTRSIAFDSETRSQARPQTQTVAQAAATETNNDNTPAPNTRPATRNQSQQRETPDRATANHRPTANSDRPNTAQQTHRETNNNTPQRTHQATNRVTPQRTPPATNRITQQASRSVPQVTTAQASTPAASSAAASSAAVSSAAQTPATTTGGPLTGNQVDDNHRRKPNVGAIVGGVIGALAFLAFLGVAATKYLKSHGPSSGGERGTEEEAAVTQSLMGDFFHQGIFGGAAGGVGGQGAGSGKGAGSKQTGPGGAQGGDGPHDPEMSQTYNNASVSTGNELGPNAQHPQTAGPSSFGENGAYSTQAPSGHPFGGYGTGGAEGVAHGHGAGGGGHGTVPHHAGGGGGSYGNVAPGGGGGGGGGGSANVVAPADGGGAAGNAGAGGGGGAGNAPTAPPGSGTGSGPVGTDVINPTHGAVPPPGGDVSGAAGGHHGPGFIPVIVPVGARKRPTASQSSLINTLPTPYLMTGTATYDETGYPAGAASTTSLMGGNNSGNERSSTDGISRRYSLSDGLYGGPAYGRYEDPFEVEEQLLPSYEARPGASGATRRNEKRY</sequence>
<dbReference type="Proteomes" id="UP000054248">
    <property type="component" value="Unassembled WGS sequence"/>
</dbReference>
<dbReference type="OrthoDB" id="3264872at2759"/>
<evidence type="ECO:0000256" key="1">
    <source>
        <dbReference type="SAM" id="MobiDB-lite"/>
    </source>
</evidence>
<feature type="compositionally biased region" description="Polar residues" evidence="1">
    <location>
        <begin position="109"/>
        <end position="163"/>
    </location>
</feature>
<reference evidence="4" key="2">
    <citation type="submission" date="2015-01" db="EMBL/GenBank/DDBJ databases">
        <title>Evolutionary Origins and Diversification of the Mycorrhizal Mutualists.</title>
        <authorList>
            <consortium name="DOE Joint Genome Institute"/>
            <consortium name="Mycorrhizal Genomics Consortium"/>
            <person name="Kohler A."/>
            <person name="Kuo A."/>
            <person name="Nagy L.G."/>
            <person name="Floudas D."/>
            <person name="Copeland A."/>
            <person name="Barry K.W."/>
            <person name="Cichocki N."/>
            <person name="Veneault-Fourrey C."/>
            <person name="LaButti K."/>
            <person name="Lindquist E.A."/>
            <person name="Lipzen A."/>
            <person name="Lundell T."/>
            <person name="Morin E."/>
            <person name="Murat C."/>
            <person name="Riley R."/>
            <person name="Ohm R."/>
            <person name="Sun H."/>
            <person name="Tunlid A."/>
            <person name="Henrissat B."/>
            <person name="Grigoriev I.V."/>
            <person name="Hibbett D.S."/>
            <person name="Martin F."/>
        </authorList>
    </citation>
    <scope>NUCLEOTIDE SEQUENCE [LARGE SCALE GENOMIC DNA]</scope>
    <source>
        <strain evidence="4">MUT 4182</strain>
    </source>
</reference>
<feature type="region of interest" description="Disordered" evidence="1">
    <location>
        <begin position="187"/>
        <end position="210"/>
    </location>
</feature>
<dbReference type="EMBL" id="KN823004">
    <property type="protein sequence ID" value="KIO27709.1"/>
    <property type="molecule type" value="Genomic_DNA"/>
</dbReference>
<reference evidence="3 4" key="1">
    <citation type="submission" date="2014-04" db="EMBL/GenBank/DDBJ databases">
        <authorList>
            <consortium name="DOE Joint Genome Institute"/>
            <person name="Kuo A."/>
            <person name="Girlanda M."/>
            <person name="Perotto S."/>
            <person name="Kohler A."/>
            <person name="Nagy L.G."/>
            <person name="Floudas D."/>
            <person name="Copeland A."/>
            <person name="Barry K.W."/>
            <person name="Cichocki N."/>
            <person name="Veneault-Fourrey C."/>
            <person name="LaButti K."/>
            <person name="Lindquist E.A."/>
            <person name="Lipzen A."/>
            <person name="Lundell T."/>
            <person name="Morin E."/>
            <person name="Murat C."/>
            <person name="Sun H."/>
            <person name="Tunlid A."/>
            <person name="Henrissat B."/>
            <person name="Grigoriev I.V."/>
            <person name="Hibbett D.S."/>
            <person name="Martin F."/>
            <person name="Nordberg H.P."/>
            <person name="Cantor M.N."/>
            <person name="Hua S.X."/>
        </authorList>
    </citation>
    <scope>NUCLEOTIDE SEQUENCE [LARGE SCALE GENOMIC DNA]</scope>
    <source>
        <strain evidence="3 4">MUT 4182</strain>
    </source>
</reference>
<keyword evidence="2" id="KW-0472">Membrane</keyword>
<feature type="compositionally biased region" description="Low complexity" evidence="1">
    <location>
        <begin position="187"/>
        <end position="197"/>
    </location>
</feature>
<proteinExistence type="predicted"/>
<keyword evidence="2" id="KW-0812">Transmembrane</keyword>
<gene>
    <name evidence="3" type="ORF">M407DRAFT_23025</name>
</gene>
<feature type="region of interest" description="Disordered" evidence="1">
    <location>
        <begin position="534"/>
        <end position="553"/>
    </location>
</feature>
<feature type="compositionally biased region" description="Gly residues" evidence="1">
    <location>
        <begin position="283"/>
        <end position="306"/>
    </location>
</feature>
<accession>A0A0C3QLW0</accession>
<organism evidence="3 4">
    <name type="scientific">Tulasnella calospora MUT 4182</name>
    <dbReference type="NCBI Taxonomy" id="1051891"/>
    <lineage>
        <taxon>Eukaryota</taxon>
        <taxon>Fungi</taxon>
        <taxon>Dikarya</taxon>
        <taxon>Basidiomycota</taxon>
        <taxon>Agaricomycotina</taxon>
        <taxon>Agaricomycetes</taxon>
        <taxon>Cantharellales</taxon>
        <taxon>Tulasnellaceae</taxon>
        <taxon>Tulasnella</taxon>
    </lineage>
</organism>
<feature type="transmembrane region" description="Helical" evidence="2">
    <location>
        <begin position="216"/>
        <end position="237"/>
    </location>
</feature>
<feature type="compositionally biased region" description="Polar residues" evidence="1">
    <location>
        <begin position="333"/>
        <end position="354"/>
    </location>
</feature>
<dbReference type="STRING" id="1051891.A0A0C3QLW0"/>
<evidence type="ECO:0000256" key="2">
    <source>
        <dbReference type="SAM" id="Phobius"/>
    </source>
</evidence>
<feature type="region of interest" description="Disordered" evidence="1">
    <location>
        <begin position="283"/>
        <end position="395"/>
    </location>
</feature>